<comment type="caution">
    <text evidence="2">The sequence shown here is derived from an EMBL/GenBank/DDBJ whole genome shotgun (WGS) entry which is preliminary data.</text>
</comment>
<sequence>MDDLLYAAKHTPFMTTIDLKSGYHQISIRSSDRDKTAFVCPFGTFRFLRMPFGLKTSPATFQRLIDKFHSGLKDMLVLSYIDDIIVFSETFKNTSMTSKPSLKDCCYLNFRQISVNATLLVSELSNSDIISLVQESKLIRTRQLPLWKWFLPKMDDDAIIPAKMFMVQKVHLEFCSEIKTIEQYH</sequence>
<dbReference type="CDD" id="cd01647">
    <property type="entry name" value="RT_LTR"/>
    <property type="match status" value="1"/>
</dbReference>
<proteinExistence type="predicted"/>
<evidence type="ECO:0000259" key="1">
    <source>
        <dbReference type="Pfam" id="PF00078"/>
    </source>
</evidence>
<dbReference type="InterPro" id="IPR053134">
    <property type="entry name" value="RNA-dir_DNA_polymerase"/>
</dbReference>
<keyword evidence="3" id="KW-1185">Reference proteome</keyword>
<dbReference type="InterPro" id="IPR043128">
    <property type="entry name" value="Rev_trsase/Diguanyl_cyclase"/>
</dbReference>
<dbReference type="EMBL" id="BGPR01015665">
    <property type="protein sequence ID" value="GBN70153.1"/>
    <property type="molecule type" value="Genomic_DNA"/>
</dbReference>
<dbReference type="OrthoDB" id="420169at2759"/>
<dbReference type="SUPFAM" id="SSF56672">
    <property type="entry name" value="DNA/RNA polymerases"/>
    <property type="match status" value="1"/>
</dbReference>
<dbReference type="PANTHER" id="PTHR24559">
    <property type="entry name" value="TRANSPOSON TY3-I GAG-POL POLYPROTEIN"/>
    <property type="match status" value="1"/>
</dbReference>
<organism evidence="2 3">
    <name type="scientific">Araneus ventricosus</name>
    <name type="common">Orbweaver spider</name>
    <name type="synonym">Epeira ventricosa</name>
    <dbReference type="NCBI Taxonomy" id="182803"/>
    <lineage>
        <taxon>Eukaryota</taxon>
        <taxon>Metazoa</taxon>
        <taxon>Ecdysozoa</taxon>
        <taxon>Arthropoda</taxon>
        <taxon>Chelicerata</taxon>
        <taxon>Arachnida</taxon>
        <taxon>Araneae</taxon>
        <taxon>Araneomorphae</taxon>
        <taxon>Entelegynae</taxon>
        <taxon>Araneoidea</taxon>
        <taxon>Araneidae</taxon>
        <taxon>Araneus</taxon>
    </lineage>
</organism>
<dbReference type="PANTHER" id="PTHR24559:SF444">
    <property type="entry name" value="REVERSE TRANSCRIPTASE DOMAIN-CONTAINING PROTEIN"/>
    <property type="match status" value="1"/>
</dbReference>
<dbReference type="InterPro" id="IPR043502">
    <property type="entry name" value="DNA/RNA_pol_sf"/>
</dbReference>
<accession>A0A4Y2R3G7</accession>
<dbReference type="Gene3D" id="3.30.70.270">
    <property type="match status" value="1"/>
</dbReference>
<gene>
    <name evidence="2" type="ORF">AVEN_90052_1</name>
</gene>
<dbReference type="Proteomes" id="UP000499080">
    <property type="component" value="Unassembled WGS sequence"/>
</dbReference>
<reference evidence="2 3" key="1">
    <citation type="journal article" date="2019" name="Sci. Rep.">
        <title>Orb-weaving spider Araneus ventricosus genome elucidates the spidroin gene catalogue.</title>
        <authorList>
            <person name="Kono N."/>
            <person name="Nakamura H."/>
            <person name="Ohtoshi R."/>
            <person name="Moran D.A.P."/>
            <person name="Shinohara A."/>
            <person name="Yoshida Y."/>
            <person name="Fujiwara M."/>
            <person name="Mori M."/>
            <person name="Tomita M."/>
            <person name="Arakawa K."/>
        </authorList>
    </citation>
    <scope>NUCLEOTIDE SEQUENCE [LARGE SCALE GENOMIC DNA]</scope>
</reference>
<dbReference type="Pfam" id="PF00078">
    <property type="entry name" value="RVT_1"/>
    <property type="match status" value="1"/>
</dbReference>
<feature type="domain" description="Reverse transcriptase" evidence="1">
    <location>
        <begin position="9"/>
        <end position="98"/>
    </location>
</feature>
<name>A0A4Y2R3G7_ARAVE</name>
<protein>
    <recommendedName>
        <fullName evidence="1">Reverse transcriptase domain-containing protein</fullName>
    </recommendedName>
</protein>
<dbReference type="InterPro" id="IPR000477">
    <property type="entry name" value="RT_dom"/>
</dbReference>
<evidence type="ECO:0000313" key="3">
    <source>
        <dbReference type="Proteomes" id="UP000499080"/>
    </source>
</evidence>
<dbReference type="GO" id="GO:0071897">
    <property type="term" value="P:DNA biosynthetic process"/>
    <property type="evidence" value="ECO:0007669"/>
    <property type="project" value="UniProtKB-ARBA"/>
</dbReference>
<evidence type="ECO:0000313" key="2">
    <source>
        <dbReference type="EMBL" id="GBN70153.1"/>
    </source>
</evidence>
<dbReference type="AlphaFoldDB" id="A0A4Y2R3G7"/>
<dbReference type="Gene3D" id="3.10.10.10">
    <property type="entry name" value="HIV Type 1 Reverse Transcriptase, subunit A, domain 1"/>
    <property type="match status" value="1"/>
</dbReference>